<dbReference type="GO" id="GO:0004830">
    <property type="term" value="F:tryptophan-tRNA ligase activity"/>
    <property type="evidence" value="ECO:0007669"/>
    <property type="project" value="UniProtKB-EC"/>
</dbReference>
<evidence type="ECO:0000256" key="5">
    <source>
        <dbReference type="ARBA" id="ARBA00022840"/>
    </source>
</evidence>
<dbReference type="GO" id="GO:0006436">
    <property type="term" value="P:tryptophanyl-tRNA aminoacylation"/>
    <property type="evidence" value="ECO:0007669"/>
    <property type="project" value="InterPro"/>
</dbReference>
<dbReference type="InterPro" id="IPR002305">
    <property type="entry name" value="aa-tRNA-synth_Ic"/>
</dbReference>
<organism evidence="11 12">
    <name type="scientific">Tubulinosema ratisbonensis</name>
    <dbReference type="NCBI Taxonomy" id="291195"/>
    <lineage>
        <taxon>Eukaryota</taxon>
        <taxon>Fungi</taxon>
        <taxon>Fungi incertae sedis</taxon>
        <taxon>Microsporidia</taxon>
        <taxon>Tubulinosematoidea</taxon>
        <taxon>Tubulinosematidae</taxon>
        <taxon>Tubulinosema</taxon>
    </lineage>
</organism>
<evidence type="ECO:0000256" key="8">
    <source>
        <dbReference type="ARBA" id="ARBA00030268"/>
    </source>
</evidence>
<comment type="similarity">
    <text evidence="1 10">Belongs to the class-I aminoacyl-tRNA synthetase family.</text>
</comment>
<keyword evidence="6 10" id="KW-0648">Protein biosynthesis</keyword>
<evidence type="ECO:0000256" key="1">
    <source>
        <dbReference type="ARBA" id="ARBA00005594"/>
    </source>
</evidence>
<name>A0A437AHS6_9MICR</name>
<comment type="caution">
    <text evidence="11">The sequence shown here is derived from an EMBL/GenBank/DDBJ whole genome shotgun (WGS) entry which is preliminary data.</text>
</comment>
<dbReference type="EC" id="6.1.1.2" evidence="2"/>
<dbReference type="SUPFAM" id="SSF52374">
    <property type="entry name" value="Nucleotidylyl transferase"/>
    <property type="match status" value="1"/>
</dbReference>
<dbReference type="STRING" id="291195.A0A437AHS6"/>
<comment type="catalytic activity">
    <reaction evidence="9">
        <text>tRNA(Trp) + L-tryptophan + ATP = L-tryptophyl-tRNA(Trp) + AMP + diphosphate + H(+)</text>
        <dbReference type="Rhea" id="RHEA:24080"/>
        <dbReference type="Rhea" id="RHEA-COMP:9671"/>
        <dbReference type="Rhea" id="RHEA-COMP:9705"/>
        <dbReference type="ChEBI" id="CHEBI:15378"/>
        <dbReference type="ChEBI" id="CHEBI:30616"/>
        <dbReference type="ChEBI" id="CHEBI:33019"/>
        <dbReference type="ChEBI" id="CHEBI:57912"/>
        <dbReference type="ChEBI" id="CHEBI:78442"/>
        <dbReference type="ChEBI" id="CHEBI:78535"/>
        <dbReference type="ChEBI" id="CHEBI:456215"/>
        <dbReference type="EC" id="6.1.1.2"/>
    </reaction>
</comment>
<dbReference type="GO" id="GO:0005524">
    <property type="term" value="F:ATP binding"/>
    <property type="evidence" value="ECO:0007669"/>
    <property type="project" value="UniProtKB-KW"/>
</dbReference>
<dbReference type="EMBL" id="RCSS01000786">
    <property type="protein sequence ID" value="RVD90753.1"/>
    <property type="molecule type" value="Genomic_DNA"/>
</dbReference>
<evidence type="ECO:0000313" key="12">
    <source>
        <dbReference type="Proteomes" id="UP000282876"/>
    </source>
</evidence>
<dbReference type="Proteomes" id="UP000282876">
    <property type="component" value="Unassembled WGS sequence"/>
</dbReference>
<keyword evidence="5 10" id="KW-0067">ATP-binding</keyword>
<evidence type="ECO:0000256" key="6">
    <source>
        <dbReference type="ARBA" id="ARBA00022917"/>
    </source>
</evidence>
<dbReference type="NCBIfam" id="TIGR00233">
    <property type="entry name" value="trpS"/>
    <property type="match status" value="1"/>
</dbReference>
<dbReference type="InterPro" id="IPR002306">
    <property type="entry name" value="Trp-tRNA-ligase"/>
</dbReference>
<proteinExistence type="inferred from homology"/>
<keyword evidence="4 10" id="KW-0547">Nucleotide-binding</keyword>
<dbReference type="GO" id="GO:0005737">
    <property type="term" value="C:cytoplasm"/>
    <property type="evidence" value="ECO:0007669"/>
    <property type="project" value="TreeGrafter"/>
</dbReference>
<evidence type="ECO:0000256" key="2">
    <source>
        <dbReference type="ARBA" id="ARBA00013161"/>
    </source>
</evidence>
<evidence type="ECO:0000256" key="4">
    <source>
        <dbReference type="ARBA" id="ARBA00022741"/>
    </source>
</evidence>
<dbReference type="AlphaFoldDB" id="A0A437AHS6"/>
<dbReference type="PRINTS" id="PR01039">
    <property type="entry name" value="TRNASYNTHTRP"/>
</dbReference>
<dbReference type="FunFam" id="1.10.240.10:FF:000007">
    <property type="entry name" value="Tryptophan--tRNA ligase"/>
    <property type="match status" value="1"/>
</dbReference>
<evidence type="ECO:0000256" key="3">
    <source>
        <dbReference type="ARBA" id="ARBA00022598"/>
    </source>
</evidence>
<evidence type="ECO:0000256" key="10">
    <source>
        <dbReference type="RuleBase" id="RU363036"/>
    </source>
</evidence>
<evidence type="ECO:0000313" key="11">
    <source>
        <dbReference type="EMBL" id="RVD90753.1"/>
    </source>
</evidence>
<dbReference type="Gene3D" id="1.10.240.10">
    <property type="entry name" value="Tyrosyl-Transfer RNA Synthetase"/>
    <property type="match status" value="1"/>
</dbReference>
<dbReference type="OrthoDB" id="10261385at2759"/>
<gene>
    <name evidence="11" type="ORF">TUBRATIS_28200</name>
</gene>
<keyword evidence="7 10" id="KW-0030">Aminoacyl-tRNA synthetase</keyword>
<evidence type="ECO:0000256" key="9">
    <source>
        <dbReference type="ARBA" id="ARBA00049929"/>
    </source>
</evidence>
<protein>
    <recommendedName>
        <fullName evidence="2">tryptophan--tRNA ligase</fullName>
        <ecNumber evidence="2">6.1.1.2</ecNumber>
    </recommendedName>
    <alternativeName>
        <fullName evidence="8">Tryptophanyl-tRNA synthetase</fullName>
    </alternativeName>
</protein>
<dbReference type="Gene3D" id="3.40.50.620">
    <property type="entry name" value="HUPs"/>
    <property type="match status" value="1"/>
</dbReference>
<keyword evidence="3 10" id="KW-0436">Ligase</keyword>
<keyword evidence="12" id="KW-1185">Reference proteome</keyword>
<dbReference type="CDD" id="cd00806">
    <property type="entry name" value="TrpRS_core"/>
    <property type="match status" value="1"/>
</dbReference>
<dbReference type="VEuPathDB" id="MicrosporidiaDB:TUBRATIS_28200"/>
<dbReference type="InterPro" id="IPR014729">
    <property type="entry name" value="Rossmann-like_a/b/a_fold"/>
</dbReference>
<reference evidence="11 12" key="1">
    <citation type="submission" date="2018-10" db="EMBL/GenBank/DDBJ databases">
        <title>Draft genome sequence of the microsporidian Tubulinosema ratisbonensis.</title>
        <authorList>
            <person name="Polonais V."/>
            <person name="Peyretaillade E."/>
            <person name="Niehus S."/>
            <person name="Wawrzyniak I."/>
            <person name="Franchet A."/>
            <person name="Gaspin C."/>
            <person name="Reichstadt M."/>
            <person name="Belser C."/>
            <person name="Labadie K."/>
            <person name="Delbac F."/>
            <person name="Ferrandon D."/>
        </authorList>
    </citation>
    <scope>NUCLEOTIDE SEQUENCE [LARGE SCALE GENOMIC DNA]</scope>
    <source>
        <strain evidence="11 12">Franzen</strain>
    </source>
</reference>
<dbReference type="InterPro" id="IPR001412">
    <property type="entry name" value="aa-tRNA-synth_I_CS"/>
</dbReference>
<dbReference type="PROSITE" id="PS00178">
    <property type="entry name" value="AA_TRNA_LIGASE_I"/>
    <property type="match status" value="1"/>
</dbReference>
<dbReference type="Pfam" id="PF00579">
    <property type="entry name" value="tRNA-synt_1b"/>
    <property type="match status" value="1"/>
</dbReference>
<evidence type="ECO:0000256" key="7">
    <source>
        <dbReference type="ARBA" id="ARBA00023146"/>
    </source>
</evidence>
<accession>A0A437AHS6</accession>
<sequence>MSLPNEQIVTPWEVSCNEETGVDYKKIINHFGCSPIEQNLLEEIKKQTNSELHELLRRKLVFAHRDFDKIISKKFYIYTGRGPSSESMHLGHAIPFVFTKYLQETFNAPLVIQMTDDEKFLFTKKSFEEIRKFTFENIKDILAFNFSKKTFIFSNFDYSHKFEENTLKIAKSISLNEAEKVFGFNGNSNIGQVFFPAKEIAPCFSSSFKFIKDFKHCLVPAAIDQDPYFRLARDKAPILKENKPSTIYSKFMPSLKGIGKKMSASDQFSAVFLTDTSEEIKQKITKHAFSGGKQTLKEHRKEGGNTQVDIPFIYLNYLLKDDQMLFSIKNAYENGEMLSSEMKNLCVKEVQKFVLDYQISRKEVNDDVVERFMSEREF</sequence>
<dbReference type="PANTHER" id="PTHR10055">
    <property type="entry name" value="TRYPTOPHANYL-TRNA SYNTHETASE"/>
    <property type="match status" value="1"/>
</dbReference>
<dbReference type="PANTHER" id="PTHR10055:SF1">
    <property type="entry name" value="TRYPTOPHAN--TRNA LIGASE, CYTOPLASMIC"/>
    <property type="match status" value="1"/>
</dbReference>